<gene>
    <name evidence="14" type="ORF">COCON_G00158310</name>
</gene>
<comment type="caution">
    <text evidence="14">The sequence shown here is derived from an EMBL/GenBank/DDBJ whole genome shotgun (WGS) entry which is preliminary data.</text>
</comment>
<evidence type="ECO:0000256" key="4">
    <source>
        <dbReference type="ARBA" id="ARBA00022801"/>
    </source>
</evidence>
<feature type="region of interest" description="Disordered" evidence="13">
    <location>
        <begin position="371"/>
        <end position="390"/>
    </location>
</feature>
<feature type="compositionally biased region" description="Basic and acidic residues" evidence="13">
    <location>
        <begin position="376"/>
        <end position="390"/>
    </location>
</feature>
<reference evidence="14" key="1">
    <citation type="journal article" date="2023" name="Science">
        <title>Genome structures resolve the early diversification of teleost fishes.</title>
        <authorList>
            <person name="Parey E."/>
            <person name="Louis A."/>
            <person name="Montfort J."/>
            <person name="Bouchez O."/>
            <person name="Roques C."/>
            <person name="Iampietro C."/>
            <person name="Lluch J."/>
            <person name="Castinel A."/>
            <person name="Donnadieu C."/>
            <person name="Desvignes T."/>
            <person name="Floi Bucao C."/>
            <person name="Jouanno E."/>
            <person name="Wen M."/>
            <person name="Mejri S."/>
            <person name="Dirks R."/>
            <person name="Jansen H."/>
            <person name="Henkel C."/>
            <person name="Chen W.J."/>
            <person name="Zahm M."/>
            <person name="Cabau C."/>
            <person name="Klopp C."/>
            <person name="Thompson A.W."/>
            <person name="Robinson-Rechavi M."/>
            <person name="Braasch I."/>
            <person name="Lecointre G."/>
            <person name="Bobe J."/>
            <person name="Postlethwait J.H."/>
            <person name="Berthelot C."/>
            <person name="Roest Crollius H."/>
            <person name="Guiguen Y."/>
        </authorList>
    </citation>
    <scope>NUCLEOTIDE SEQUENCE</scope>
    <source>
        <strain evidence="14">Concon-B</strain>
    </source>
</reference>
<dbReference type="GO" id="GO:0017183">
    <property type="term" value="P:protein histidyl modification to diphthamide"/>
    <property type="evidence" value="ECO:0007669"/>
    <property type="project" value="TreeGrafter"/>
</dbReference>
<evidence type="ECO:0000256" key="8">
    <source>
        <dbReference type="ARBA" id="ARBA00062137"/>
    </source>
</evidence>
<dbReference type="OrthoDB" id="1930760at2759"/>
<dbReference type="GO" id="GO:0005737">
    <property type="term" value="C:cytoplasm"/>
    <property type="evidence" value="ECO:0007669"/>
    <property type="project" value="TreeGrafter"/>
</dbReference>
<keyword evidence="2 12" id="KW-0853">WD repeat</keyword>
<comment type="catalytic activity">
    <reaction evidence="7">
        <text>diphthine methyl ester-[translation elongation factor 2] + H2O = diphthine-[translation elongation factor 2] + methanol + H(+)</text>
        <dbReference type="Rhea" id="RHEA:42656"/>
        <dbReference type="Rhea" id="RHEA-COMP:10172"/>
        <dbReference type="Rhea" id="RHEA-COMP:10173"/>
        <dbReference type="ChEBI" id="CHEBI:15377"/>
        <dbReference type="ChEBI" id="CHEBI:15378"/>
        <dbReference type="ChEBI" id="CHEBI:17790"/>
        <dbReference type="ChEBI" id="CHEBI:79005"/>
        <dbReference type="ChEBI" id="CHEBI:82696"/>
        <dbReference type="EC" id="3.1.1.97"/>
    </reaction>
</comment>
<dbReference type="GO" id="GO:0061685">
    <property type="term" value="F:diphthine methylesterase activity"/>
    <property type="evidence" value="ECO:0007669"/>
    <property type="project" value="UniProtKB-EC"/>
</dbReference>
<dbReference type="InterPro" id="IPR015943">
    <property type="entry name" value="WD40/YVTN_repeat-like_dom_sf"/>
</dbReference>
<protein>
    <recommendedName>
        <fullName evidence="9">Diphthine methyltransferase</fullName>
        <ecNumber evidence="6">3.1.1.97</ecNumber>
    </recommendedName>
    <alternativeName>
        <fullName evidence="11">Diphthamide biosynthesis protein 7</fullName>
    </alternativeName>
    <alternativeName>
        <fullName evidence="10">WD repeat-containing protein 85</fullName>
    </alternativeName>
</protein>
<dbReference type="InterPro" id="IPR052415">
    <property type="entry name" value="Diphthine_MTase"/>
</dbReference>
<dbReference type="PROSITE" id="PS50082">
    <property type="entry name" value="WD_REPEATS_2"/>
    <property type="match status" value="1"/>
</dbReference>
<dbReference type="InterPro" id="IPR001680">
    <property type="entry name" value="WD40_rpt"/>
</dbReference>
<dbReference type="PANTHER" id="PTHR46042:SF1">
    <property type="entry name" value="DIPHTHINE METHYLTRANSFERASE"/>
    <property type="match status" value="1"/>
</dbReference>
<sequence>MLFSGPEVVAHIDSFPFDLTVRSPPGGVDRLYIGAVLCLQVFDTELSADAVEWCPLPQWDNVLVCGTYQLLKPPDEAGVGSATPSRVGRVYLFKFRQEGPLCPPLTEVQRIDTPAILDMKWCHIPVSERPLLGMATATGELQLYRLVDTQEGSCGLKVLSSLELGPDKLALSLDWSTGRGDSSGMRVVSSDSAGCVNVLSVEEAGLTLLSQWKAHDFEAWISAFSYWDTQLLYSGGDDCKLKGWDLRIGPSTPTFTSKRHSMGVCSIHSNPHREHILATGSYDEQVLLWDGRSLRQPLSESPLGGGVWRLKWHPAHEHLLLAACMHNDFHILNCQQALDGAGGACPVVASYILHNSLAYGADWSRLALGVPPPSSPRERAKEAGARTESGGHLRIQYESPTASFDTSLEDEEGRYIPENSAPSVAPLPPPAEDAPSLSCLLATCSFYDHMLHVWRWDWNPEEAGGVGAGAQEPAETIVNKAEQEVKPTTHLTQ</sequence>
<evidence type="ECO:0000256" key="7">
    <source>
        <dbReference type="ARBA" id="ARBA00047551"/>
    </source>
</evidence>
<dbReference type="FunFam" id="2.130.10.10:FF:000910">
    <property type="entry name" value="Diphthamide biosynthesis 7"/>
    <property type="match status" value="1"/>
</dbReference>
<dbReference type="InterPro" id="IPR036322">
    <property type="entry name" value="WD40_repeat_dom_sf"/>
</dbReference>
<evidence type="ECO:0000256" key="2">
    <source>
        <dbReference type="ARBA" id="ARBA00022574"/>
    </source>
</evidence>
<dbReference type="EMBL" id="JAFJMO010000011">
    <property type="protein sequence ID" value="KAJ8263374.1"/>
    <property type="molecule type" value="Genomic_DNA"/>
</dbReference>
<dbReference type="SUPFAM" id="SSF50978">
    <property type="entry name" value="WD40 repeat-like"/>
    <property type="match status" value="1"/>
</dbReference>
<name>A0A9Q1DAF2_CONCO</name>
<evidence type="ECO:0000313" key="15">
    <source>
        <dbReference type="Proteomes" id="UP001152803"/>
    </source>
</evidence>
<dbReference type="AlphaFoldDB" id="A0A9Q1DAF2"/>
<evidence type="ECO:0000256" key="13">
    <source>
        <dbReference type="SAM" id="MobiDB-lite"/>
    </source>
</evidence>
<evidence type="ECO:0000256" key="11">
    <source>
        <dbReference type="ARBA" id="ARBA00081300"/>
    </source>
</evidence>
<keyword evidence="15" id="KW-1185">Reference proteome</keyword>
<dbReference type="Pfam" id="PF00400">
    <property type="entry name" value="WD40"/>
    <property type="match status" value="1"/>
</dbReference>
<comment type="pathway">
    <text evidence="1">Protein modification; peptidyl-diphthamide biosynthesis.</text>
</comment>
<dbReference type="PANTHER" id="PTHR46042">
    <property type="entry name" value="DIPHTHINE METHYLTRANSFERASE"/>
    <property type="match status" value="1"/>
</dbReference>
<proteinExistence type="inferred from homology"/>
<comment type="similarity">
    <text evidence="5">Belongs to the DPH7 family.</text>
</comment>
<evidence type="ECO:0000256" key="5">
    <source>
        <dbReference type="ARBA" id="ARBA00038092"/>
    </source>
</evidence>
<evidence type="ECO:0000256" key="3">
    <source>
        <dbReference type="ARBA" id="ARBA00022737"/>
    </source>
</evidence>
<keyword evidence="4" id="KW-0378">Hydrolase</keyword>
<comment type="subunit">
    <text evidence="8">Interacts with INCA1.</text>
</comment>
<evidence type="ECO:0000313" key="14">
    <source>
        <dbReference type="EMBL" id="KAJ8263374.1"/>
    </source>
</evidence>
<dbReference type="EC" id="3.1.1.97" evidence="6"/>
<feature type="repeat" description="WD" evidence="12">
    <location>
        <begin position="257"/>
        <end position="290"/>
    </location>
</feature>
<evidence type="ECO:0000256" key="12">
    <source>
        <dbReference type="PROSITE-ProRule" id="PRU00221"/>
    </source>
</evidence>
<evidence type="ECO:0000256" key="6">
    <source>
        <dbReference type="ARBA" id="ARBA00039131"/>
    </source>
</evidence>
<keyword evidence="3" id="KW-0677">Repeat</keyword>
<organism evidence="14 15">
    <name type="scientific">Conger conger</name>
    <name type="common">Conger eel</name>
    <name type="synonym">Muraena conger</name>
    <dbReference type="NCBI Taxonomy" id="82655"/>
    <lineage>
        <taxon>Eukaryota</taxon>
        <taxon>Metazoa</taxon>
        <taxon>Chordata</taxon>
        <taxon>Craniata</taxon>
        <taxon>Vertebrata</taxon>
        <taxon>Euteleostomi</taxon>
        <taxon>Actinopterygii</taxon>
        <taxon>Neopterygii</taxon>
        <taxon>Teleostei</taxon>
        <taxon>Anguilliformes</taxon>
        <taxon>Congridae</taxon>
        <taxon>Conger</taxon>
    </lineage>
</organism>
<evidence type="ECO:0000256" key="9">
    <source>
        <dbReference type="ARBA" id="ARBA00074662"/>
    </source>
</evidence>
<evidence type="ECO:0000256" key="1">
    <source>
        <dbReference type="ARBA" id="ARBA00005156"/>
    </source>
</evidence>
<dbReference type="Gene3D" id="2.130.10.10">
    <property type="entry name" value="YVTN repeat-like/Quinoprotein amine dehydrogenase"/>
    <property type="match status" value="1"/>
</dbReference>
<accession>A0A9Q1DAF2</accession>
<evidence type="ECO:0000256" key="10">
    <source>
        <dbReference type="ARBA" id="ARBA00075709"/>
    </source>
</evidence>
<dbReference type="SMART" id="SM00320">
    <property type="entry name" value="WD40"/>
    <property type="match status" value="3"/>
</dbReference>
<dbReference type="Proteomes" id="UP001152803">
    <property type="component" value="Unassembled WGS sequence"/>
</dbReference>